<dbReference type="InterPro" id="IPR003837">
    <property type="entry name" value="GatC"/>
</dbReference>
<keyword evidence="6" id="KW-0547">Nucleotide-binding</keyword>
<dbReference type="GO" id="GO:0006450">
    <property type="term" value="P:regulation of translational fidelity"/>
    <property type="evidence" value="ECO:0007669"/>
    <property type="project" value="InterPro"/>
</dbReference>
<dbReference type="PANTHER" id="PTHR15004:SF0">
    <property type="entry name" value="GLUTAMYL-TRNA(GLN) AMIDOTRANSFERASE SUBUNIT C, MITOCHONDRIAL"/>
    <property type="match status" value="1"/>
</dbReference>
<dbReference type="GO" id="GO:0016740">
    <property type="term" value="F:transferase activity"/>
    <property type="evidence" value="ECO:0007669"/>
    <property type="project" value="UniProtKB-KW"/>
</dbReference>
<comment type="subunit">
    <text evidence="2 6">Heterotrimer of A, B and C subunits.</text>
</comment>
<dbReference type="RefSeq" id="WP_059033089.1">
    <property type="nucleotide sequence ID" value="NZ_BSDN01000019.1"/>
</dbReference>
<dbReference type="AlphaFoldDB" id="A0A0U9HRL6"/>
<keyword evidence="6" id="KW-0067">ATP-binding</keyword>
<keyword evidence="6" id="KW-0436">Ligase</keyword>
<evidence type="ECO:0000256" key="6">
    <source>
        <dbReference type="HAMAP-Rule" id="MF_00122"/>
    </source>
</evidence>
<dbReference type="EC" id="6.3.5.-" evidence="6"/>
<evidence type="ECO:0000256" key="2">
    <source>
        <dbReference type="ARBA" id="ARBA00011123"/>
    </source>
</evidence>
<dbReference type="OrthoDB" id="9813938at2"/>
<comment type="catalytic activity">
    <reaction evidence="4 6">
        <text>L-aspartyl-tRNA(Asn) + L-glutamine + ATP + H2O = L-asparaginyl-tRNA(Asn) + L-glutamate + ADP + phosphate + 2 H(+)</text>
        <dbReference type="Rhea" id="RHEA:14513"/>
        <dbReference type="Rhea" id="RHEA-COMP:9674"/>
        <dbReference type="Rhea" id="RHEA-COMP:9677"/>
        <dbReference type="ChEBI" id="CHEBI:15377"/>
        <dbReference type="ChEBI" id="CHEBI:15378"/>
        <dbReference type="ChEBI" id="CHEBI:29985"/>
        <dbReference type="ChEBI" id="CHEBI:30616"/>
        <dbReference type="ChEBI" id="CHEBI:43474"/>
        <dbReference type="ChEBI" id="CHEBI:58359"/>
        <dbReference type="ChEBI" id="CHEBI:78515"/>
        <dbReference type="ChEBI" id="CHEBI:78516"/>
        <dbReference type="ChEBI" id="CHEBI:456216"/>
    </reaction>
</comment>
<dbReference type="NCBIfam" id="TIGR00135">
    <property type="entry name" value="gatC"/>
    <property type="match status" value="1"/>
</dbReference>
<dbReference type="Proteomes" id="UP000062160">
    <property type="component" value="Unassembled WGS sequence"/>
</dbReference>
<dbReference type="GO" id="GO:0070681">
    <property type="term" value="P:glutaminyl-tRNAGln biosynthesis via transamidation"/>
    <property type="evidence" value="ECO:0007669"/>
    <property type="project" value="TreeGrafter"/>
</dbReference>
<keyword evidence="8" id="KW-1185">Reference proteome</keyword>
<keyword evidence="6" id="KW-0648">Protein biosynthesis</keyword>
<reference evidence="7" key="1">
    <citation type="journal article" date="2016" name="Genome Announc.">
        <title>Draft Genome Sequence of the Syntrophic Lactate-Degrading Bacterium Tepidanaerobacter syntrophicus JLT.</title>
        <authorList>
            <person name="Matsuura N."/>
            <person name="Ohashi A."/>
            <person name="Tourlousse D.M."/>
            <person name="Sekiguchi Y."/>
        </authorList>
    </citation>
    <scope>NUCLEOTIDE SEQUENCE [LARGE SCALE GENOMIC DNA]</scope>
    <source>
        <strain evidence="7">JL</strain>
    </source>
</reference>
<dbReference type="GO" id="GO:0005524">
    <property type="term" value="F:ATP binding"/>
    <property type="evidence" value="ECO:0007669"/>
    <property type="project" value="UniProtKB-KW"/>
</dbReference>
<dbReference type="GO" id="GO:0050567">
    <property type="term" value="F:glutaminyl-tRNA synthase (glutamine-hydrolyzing) activity"/>
    <property type="evidence" value="ECO:0007669"/>
    <property type="project" value="UniProtKB-UniRule"/>
</dbReference>
<proteinExistence type="inferred from homology"/>
<evidence type="ECO:0000256" key="5">
    <source>
        <dbReference type="ARBA" id="ARBA00047913"/>
    </source>
</evidence>
<comment type="catalytic activity">
    <reaction evidence="5 6">
        <text>L-glutamyl-tRNA(Gln) + L-glutamine + ATP + H2O = L-glutaminyl-tRNA(Gln) + L-glutamate + ADP + phosphate + H(+)</text>
        <dbReference type="Rhea" id="RHEA:17521"/>
        <dbReference type="Rhea" id="RHEA-COMP:9681"/>
        <dbReference type="Rhea" id="RHEA-COMP:9684"/>
        <dbReference type="ChEBI" id="CHEBI:15377"/>
        <dbReference type="ChEBI" id="CHEBI:15378"/>
        <dbReference type="ChEBI" id="CHEBI:29985"/>
        <dbReference type="ChEBI" id="CHEBI:30616"/>
        <dbReference type="ChEBI" id="CHEBI:43474"/>
        <dbReference type="ChEBI" id="CHEBI:58359"/>
        <dbReference type="ChEBI" id="CHEBI:78520"/>
        <dbReference type="ChEBI" id="CHEBI:78521"/>
        <dbReference type="ChEBI" id="CHEBI:456216"/>
    </reaction>
</comment>
<evidence type="ECO:0000256" key="1">
    <source>
        <dbReference type="ARBA" id="ARBA00010757"/>
    </source>
</evidence>
<comment type="function">
    <text evidence="3 6">Allows the formation of correctly charged Asn-tRNA(Asn) or Gln-tRNA(Gln) through the transamidation of misacylated Asp-tRNA(Asn) or Glu-tRNA(Gln) in organisms which lack either or both of asparaginyl-tRNA or glutaminyl-tRNA synthetases. The reaction takes place in the presence of glutamine and ATP through an activated phospho-Asp-tRNA(Asn) or phospho-Glu-tRNA(Gln).</text>
</comment>
<evidence type="ECO:0000256" key="3">
    <source>
        <dbReference type="ARBA" id="ARBA00024799"/>
    </source>
</evidence>
<gene>
    <name evidence="6" type="primary">gatC</name>
    <name evidence="7" type="ORF">TSYNT_8208</name>
</gene>
<keyword evidence="7" id="KW-0808">Transferase</keyword>
<dbReference type="Pfam" id="PF02686">
    <property type="entry name" value="GatC"/>
    <property type="match status" value="1"/>
</dbReference>
<evidence type="ECO:0000256" key="4">
    <source>
        <dbReference type="ARBA" id="ARBA00047380"/>
    </source>
</evidence>
<comment type="similarity">
    <text evidence="1 6">Belongs to the GatC family.</text>
</comment>
<dbReference type="SUPFAM" id="SSF141000">
    <property type="entry name" value="Glu-tRNAGln amidotransferase C subunit"/>
    <property type="match status" value="1"/>
</dbReference>
<dbReference type="EMBL" id="DF977002">
    <property type="protein sequence ID" value="GAQ25671.1"/>
    <property type="molecule type" value="Genomic_DNA"/>
</dbReference>
<dbReference type="GO" id="GO:0006412">
    <property type="term" value="P:translation"/>
    <property type="evidence" value="ECO:0007669"/>
    <property type="project" value="UniProtKB-UniRule"/>
</dbReference>
<dbReference type="PANTHER" id="PTHR15004">
    <property type="entry name" value="GLUTAMYL-TRNA(GLN) AMIDOTRANSFERASE SUBUNIT C, MITOCHONDRIAL"/>
    <property type="match status" value="1"/>
</dbReference>
<sequence length="95" mass="10799">MKVKPEEVDYIASLSRLILSQEEKEIYANHLSQILEHAERLKELDTDNVKPTAHVLPMTNVFREDEVKPSLDRGVLLSNAPEVESGCFKVPKIVE</sequence>
<evidence type="ECO:0000313" key="8">
    <source>
        <dbReference type="Proteomes" id="UP000062160"/>
    </source>
</evidence>
<name>A0A0U9HRL6_9FIRM</name>
<accession>A0A0U9HRL6</accession>
<dbReference type="GO" id="GO:0050566">
    <property type="term" value="F:asparaginyl-tRNA synthase (glutamine-hydrolyzing) activity"/>
    <property type="evidence" value="ECO:0007669"/>
    <property type="project" value="RHEA"/>
</dbReference>
<dbReference type="STRING" id="224999.GCA_001485475_01707"/>
<organism evidence="7">
    <name type="scientific">Tepidanaerobacter syntrophicus</name>
    <dbReference type="NCBI Taxonomy" id="224999"/>
    <lineage>
        <taxon>Bacteria</taxon>
        <taxon>Bacillati</taxon>
        <taxon>Bacillota</taxon>
        <taxon>Clostridia</taxon>
        <taxon>Thermosediminibacterales</taxon>
        <taxon>Tepidanaerobacteraceae</taxon>
        <taxon>Tepidanaerobacter</taxon>
    </lineage>
</organism>
<evidence type="ECO:0000313" key="7">
    <source>
        <dbReference type="EMBL" id="GAQ25671.1"/>
    </source>
</evidence>
<dbReference type="Gene3D" id="1.10.20.60">
    <property type="entry name" value="Glu-tRNAGln amidotransferase C subunit, N-terminal domain"/>
    <property type="match status" value="1"/>
</dbReference>
<dbReference type="HAMAP" id="MF_00122">
    <property type="entry name" value="GatC"/>
    <property type="match status" value="1"/>
</dbReference>
<dbReference type="InterPro" id="IPR036113">
    <property type="entry name" value="Asp/Glu-ADT_sf_sub_c"/>
</dbReference>
<protein>
    <recommendedName>
        <fullName evidence="6">Aspartyl/glutamyl-tRNA(Asn/Gln) amidotransferase subunit C</fullName>
        <shortName evidence="6">Asp/Glu-ADT subunit C</shortName>
        <ecNumber evidence="6">6.3.5.-</ecNumber>
    </recommendedName>
</protein>